<dbReference type="Proteomes" id="UP000029965">
    <property type="component" value="Chromosome 8"/>
</dbReference>
<dbReference type="PROSITE" id="PS00247">
    <property type="entry name" value="HBGF_FGF"/>
    <property type="match status" value="1"/>
</dbReference>
<dbReference type="SMART" id="SM00442">
    <property type="entry name" value="FGF"/>
    <property type="match status" value="1"/>
</dbReference>
<feature type="region of interest" description="Disordered" evidence="7">
    <location>
        <begin position="307"/>
        <end position="333"/>
    </location>
</feature>
<evidence type="ECO:0000313" key="9">
    <source>
        <dbReference type="Proteomes" id="UP000029965"/>
    </source>
</evidence>
<dbReference type="STRING" id="60711.ENSCSAP00000012642"/>
<evidence type="ECO:0000313" key="8">
    <source>
        <dbReference type="Ensembl" id="ENSCSAP00000012642.1"/>
    </source>
</evidence>
<evidence type="ECO:0000256" key="4">
    <source>
        <dbReference type="ARBA" id="ARBA00022729"/>
    </source>
</evidence>
<evidence type="ECO:0000256" key="6">
    <source>
        <dbReference type="RuleBase" id="RU049442"/>
    </source>
</evidence>
<comment type="similarity">
    <text evidence="2 6">Belongs to the heparin-binding growth factors family.</text>
</comment>
<proteinExistence type="inferred from homology"/>
<evidence type="ECO:0000256" key="7">
    <source>
        <dbReference type="SAM" id="MobiDB-lite"/>
    </source>
</evidence>
<dbReference type="PRINTS" id="PR00262">
    <property type="entry name" value="IL1HBGF"/>
</dbReference>
<evidence type="ECO:0000256" key="1">
    <source>
        <dbReference type="ARBA" id="ARBA00004613"/>
    </source>
</evidence>
<evidence type="ECO:0000256" key="2">
    <source>
        <dbReference type="ARBA" id="ARBA00007936"/>
    </source>
</evidence>
<dbReference type="Pfam" id="PF00167">
    <property type="entry name" value="FGF"/>
    <property type="match status" value="1"/>
</dbReference>
<evidence type="ECO:0000256" key="5">
    <source>
        <dbReference type="ARBA" id="ARBA00023030"/>
    </source>
</evidence>
<dbReference type="AlphaFoldDB" id="A0A0D9RVK3"/>
<comment type="subcellular location">
    <subcellularLocation>
        <location evidence="1">Secreted</location>
    </subcellularLocation>
</comment>
<dbReference type="GO" id="GO:0005576">
    <property type="term" value="C:extracellular region"/>
    <property type="evidence" value="ECO:0007669"/>
    <property type="project" value="UniProtKB-SubCell"/>
</dbReference>
<reference evidence="8" key="3">
    <citation type="submission" date="2025-09" db="UniProtKB">
        <authorList>
            <consortium name="Ensembl"/>
        </authorList>
    </citation>
    <scope>IDENTIFICATION</scope>
</reference>
<dbReference type="SUPFAM" id="SSF50353">
    <property type="entry name" value="Cytokine"/>
    <property type="match status" value="1"/>
</dbReference>
<keyword evidence="3" id="KW-0964">Secreted</keyword>
<feature type="compositionally biased region" description="Basic residues" evidence="7">
    <location>
        <begin position="321"/>
        <end position="333"/>
    </location>
</feature>
<dbReference type="FunFam" id="2.80.10.50:FF:000007">
    <property type="entry name" value="Fibroblast growth factor"/>
    <property type="match status" value="1"/>
</dbReference>
<keyword evidence="9" id="KW-1185">Reference proteome</keyword>
<dbReference type="Ensembl" id="ENSCSAT00000014677.1">
    <property type="protein sequence ID" value="ENSCSAP00000012642.1"/>
    <property type="gene ID" value="ENSCSAG00000016583.1"/>
</dbReference>
<keyword evidence="5" id="KW-0339">Growth factor</keyword>
<organism evidence="8 9">
    <name type="scientific">Chlorocebus sabaeus</name>
    <name type="common">Green monkey</name>
    <name type="synonym">Simia sabaea</name>
    <dbReference type="NCBI Taxonomy" id="60711"/>
    <lineage>
        <taxon>Eukaryota</taxon>
        <taxon>Metazoa</taxon>
        <taxon>Chordata</taxon>
        <taxon>Craniata</taxon>
        <taxon>Vertebrata</taxon>
        <taxon>Euteleostomi</taxon>
        <taxon>Mammalia</taxon>
        <taxon>Eutheria</taxon>
        <taxon>Euarchontoglires</taxon>
        <taxon>Primates</taxon>
        <taxon>Haplorrhini</taxon>
        <taxon>Catarrhini</taxon>
        <taxon>Cercopithecidae</taxon>
        <taxon>Cercopithecinae</taxon>
        <taxon>Chlorocebus</taxon>
    </lineage>
</organism>
<dbReference type="InterPro" id="IPR002209">
    <property type="entry name" value="Fibroblast_GF_fam"/>
</dbReference>
<dbReference type="GeneTree" id="ENSGT00940000161965"/>
<reference evidence="8 9" key="1">
    <citation type="submission" date="2014-03" db="EMBL/GenBank/DDBJ databases">
        <authorList>
            <person name="Warren W."/>
            <person name="Wilson R.K."/>
        </authorList>
    </citation>
    <scope>NUCLEOTIDE SEQUENCE</scope>
</reference>
<accession>A0A0D9RVK3</accession>
<dbReference type="GO" id="GO:0008083">
    <property type="term" value="F:growth factor activity"/>
    <property type="evidence" value="ECO:0007669"/>
    <property type="project" value="UniProtKB-KW"/>
</dbReference>
<dbReference type="PANTHER" id="PTHR11486">
    <property type="entry name" value="FIBROBLAST GROWTH FACTOR"/>
    <property type="match status" value="1"/>
</dbReference>
<evidence type="ECO:0000256" key="3">
    <source>
        <dbReference type="ARBA" id="ARBA00022525"/>
    </source>
</evidence>
<feature type="region of interest" description="Disordered" evidence="7">
    <location>
        <begin position="1"/>
        <end position="20"/>
    </location>
</feature>
<dbReference type="EMBL" id="AQIB01116625">
    <property type="status" value="NOT_ANNOTATED_CDS"/>
    <property type="molecule type" value="Genomic_DNA"/>
</dbReference>
<reference evidence="8" key="2">
    <citation type="submission" date="2025-08" db="UniProtKB">
        <authorList>
            <consortium name="Ensembl"/>
        </authorList>
    </citation>
    <scope>IDENTIFICATION</scope>
</reference>
<keyword evidence="4" id="KW-0732">Signal</keyword>
<protein>
    <recommendedName>
        <fullName evidence="6">Fibroblast growth factor</fullName>
        <shortName evidence="6">FGF</shortName>
    </recommendedName>
</protein>
<gene>
    <name evidence="8" type="primary">FGF17</name>
</gene>
<dbReference type="eggNOG" id="KOG3885">
    <property type="taxonomic scope" value="Eukaryota"/>
</dbReference>
<dbReference type="GO" id="GO:0005105">
    <property type="term" value="F:type 1 fibroblast growth factor receptor binding"/>
    <property type="evidence" value="ECO:0007669"/>
    <property type="project" value="UniProtKB-ARBA"/>
</dbReference>
<dbReference type="CDD" id="cd23323">
    <property type="entry name" value="beta-trefoil_FGF17"/>
    <property type="match status" value="1"/>
</dbReference>
<dbReference type="GO" id="GO:0005111">
    <property type="term" value="F:type 2 fibroblast growth factor receptor binding"/>
    <property type="evidence" value="ECO:0007669"/>
    <property type="project" value="UniProtKB-ARBA"/>
</dbReference>
<dbReference type="Gene3D" id="2.80.10.50">
    <property type="match status" value="1"/>
</dbReference>
<dbReference type="InterPro" id="IPR008996">
    <property type="entry name" value="IL1/FGF"/>
</dbReference>
<name>A0A0D9RVK3_CHLSB</name>
<sequence>MEHVPGVLGEMTGSGLRGRDRGSVPNELCVPCTSFIEYEDGTEPPGLLPAPRILIPGLCSVNKCPPDWADPTPFCKVDTKPRSYDRLTQGPGKVMATCPLHSAGQLACPQYIHLLTPLPWMDQWWCHPKQIDTIFPLVTAKGENHPSPNFNQYVRDQGAMTDQLSRRQIREYQLYSRTSGKHVQVTGRRISATAEDGNKFAKLIVETDTFGSRVRIKGAESEKYICMNKRGKLIGKPSGKSKDCVFTEIVLENNYTAFQNARHEGWFMAFTRQGRPRQASRSRQNQREAHFIKRLYQGQLPFPNHAEKQKQFEFVGSAPTRRTKRTRRPQPLT</sequence>